<dbReference type="SUPFAM" id="SSF88713">
    <property type="entry name" value="Glycoside hydrolase/deacetylase"/>
    <property type="match status" value="1"/>
</dbReference>
<dbReference type="PROSITE" id="PS51677">
    <property type="entry name" value="NODB"/>
    <property type="match status" value="1"/>
</dbReference>
<dbReference type="InterPro" id="IPR002509">
    <property type="entry name" value="NODB_dom"/>
</dbReference>
<dbReference type="GO" id="GO:0005975">
    <property type="term" value="P:carbohydrate metabolic process"/>
    <property type="evidence" value="ECO:0007669"/>
    <property type="project" value="InterPro"/>
</dbReference>
<dbReference type="PANTHER" id="PTHR34216:SF3">
    <property type="entry name" value="POLY-BETA-1,6-N-ACETYL-D-GLUCOSAMINE N-DEACETYLASE"/>
    <property type="match status" value="1"/>
</dbReference>
<dbReference type="Proteomes" id="UP000006048">
    <property type="component" value="Chromosome"/>
</dbReference>
<dbReference type="InterPro" id="IPR011330">
    <property type="entry name" value="Glyco_hydro/deAcase_b/a-brl"/>
</dbReference>
<evidence type="ECO:0000313" key="5">
    <source>
        <dbReference type="Proteomes" id="UP000006048"/>
    </source>
</evidence>
<evidence type="ECO:0000256" key="1">
    <source>
        <dbReference type="ARBA" id="ARBA00004613"/>
    </source>
</evidence>
<dbReference type="GO" id="GO:0016810">
    <property type="term" value="F:hydrolase activity, acting on carbon-nitrogen (but not peptide) bonds"/>
    <property type="evidence" value="ECO:0007669"/>
    <property type="project" value="InterPro"/>
</dbReference>
<gene>
    <name evidence="4" type="ordered locus">Turpa_3198</name>
</gene>
<dbReference type="HOGENOM" id="CLU_1244904_0_0_12"/>
<feature type="domain" description="NodB homology" evidence="3">
    <location>
        <begin position="58"/>
        <end position="222"/>
    </location>
</feature>
<reference evidence="4 5" key="1">
    <citation type="submission" date="2012-06" db="EMBL/GenBank/DDBJ databases">
        <title>The complete chromosome of genome of Turneriella parva DSM 21527.</title>
        <authorList>
            <consortium name="US DOE Joint Genome Institute (JGI-PGF)"/>
            <person name="Lucas S."/>
            <person name="Han J."/>
            <person name="Lapidus A."/>
            <person name="Bruce D."/>
            <person name="Goodwin L."/>
            <person name="Pitluck S."/>
            <person name="Peters L."/>
            <person name="Kyrpides N."/>
            <person name="Mavromatis K."/>
            <person name="Ivanova N."/>
            <person name="Mikhailova N."/>
            <person name="Chertkov O."/>
            <person name="Detter J.C."/>
            <person name="Tapia R."/>
            <person name="Han C."/>
            <person name="Land M."/>
            <person name="Hauser L."/>
            <person name="Markowitz V."/>
            <person name="Cheng J.-F."/>
            <person name="Hugenholtz P."/>
            <person name="Woyke T."/>
            <person name="Wu D."/>
            <person name="Gronow S."/>
            <person name="Wellnitz S."/>
            <person name="Brambilla E."/>
            <person name="Klenk H.-P."/>
            <person name="Eisen J.A."/>
        </authorList>
    </citation>
    <scope>NUCLEOTIDE SEQUENCE [LARGE SCALE GENOMIC DNA]</scope>
    <source>
        <strain evidence="5">ATCC BAA-1111 / DSM 21527 / NCTC 11395 / H</strain>
    </source>
</reference>
<dbReference type="STRING" id="869212.Turpa_3198"/>
<dbReference type="CDD" id="cd10918">
    <property type="entry name" value="CE4_NodB_like_5s_6s"/>
    <property type="match status" value="1"/>
</dbReference>
<dbReference type="Gene3D" id="3.20.20.370">
    <property type="entry name" value="Glycoside hydrolase/deacetylase"/>
    <property type="match status" value="1"/>
</dbReference>
<proteinExistence type="predicted"/>
<evidence type="ECO:0000256" key="2">
    <source>
        <dbReference type="ARBA" id="ARBA00022729"/>
    </source>
</evidence>
<dbReference type="Pfam" id="PF01522">
    <property type="entry name" value="Polysacc_deac_1"/>
    <property type="match status" value="1"/>
</dbReference>
<dbReference type="GO" id="GO:0005576">
    <property type="term" value="C:extracellular region"/>
    <property type="evidence" value="ECO:0007669"/>
    <property type="project" value="UniProtKB-SubCell"/>
</dbReference>
<keyword evidence="5" id="KW-1185">Reference proteome</keyword>
<keyword evidence="2" id="KW-0732">Signal</keyword>
<evidence type="ECO:0000313" key="4">
    <source>
        <dbReference type="EMBL" id="AFM13837.1"/>
    </source>
</evidence>
<dbReference type="PANTHER" id="PTHR34216">
    <property type="match status" value="1"/>
</dbReference>
<protein>
    <submittedName>
        <fullName evidence="4">Polysaccharide deacetylase</fullName>
    </submittedName>
</protein>
<dbReference type="InterPro" id="IPR051398">
    <property type="entry name" value="Polysacch_Deacetylase"/>
</dbReference>
<evidence type="ECO:0000259" key="3">
    <source>
        <dbReference type="PROSITE" id="PS51677"/>
    </source>
</evidence>
<organism evidence="4 5">
    <name type="scientific">Turneriella parva (strain ATCC BAA-1111 / DSM 21527 / NCTC 11395 / H)</name>
    <name type="common">Leptospira parva</name>
    <dbReference type="NCBI Taxonomy" id="869212"/>
    <lineage>
        <taxon>Bacteria</taxon>
        <taxon>Pseudomonadati</taxon>
        <taxon>Spirochaetota</taxon>
        <taxon>Spirochaetia</taxon>
        <taxon>Leptospirales</taxon>
        <taxon>Leptospiraceae</taxon>
        <taxon>Turneriella</taxon>
    </lineage>
</organism>
<name>I4B980_TURPD</name>
<comment type="subcellular location">
    <subcellularLocation>
        <location evidence="1">Secreted</location>
    </subcellularLocation>
</comment>
<dbReference type="AlphaFoldDB" id="I4B980"/>
<accession>I4B980</accession>
<sequence>MVGVSPDAVILCFHDIGRVGRYAITFDTFSGILDDLKPYEVVSAGEWLRTPDANTTRKQVVLTFDDGYASHRDIVLPELRKRGYGATFFFYNEQLLGDKKWRAALKQLPAAYDIGSHSWSHSSLGEAPGAELFRELYLSREHLAQLAGRPTQLFAWPYGSWSEPSAGAARAAGFSYLFSVDYRVARAADIAKIIPRFTVMGSGSREQVRSILAEFERRMPDR</sequence>
<dbReference type="KEGG" id="tpx:Turpa_3198"/>
<dbReference type="EMBL" id="CP002959">
    <property type="protein sequence ID" value="AFM13837.1"/>
    <property type="molecule type" value="Genomic_DNA"/>
</dbReference>